<evidence type="ECO:0008006" key="3">
    <source>
        <dbReference type="Google" id="ProtNLM"/>
    </source>
</evidence>
<keyword evidence="1" id="KW-0472">Membrane</keyword>
<protein>
    <recommendedName>
        <fullName evidence="3">Zinc ribbon domain-containing protein</fullName>
    </recommendedName>
</protein>
<gene>
    <name evidence="2" type="ORF">GALL_67260</name>
</gene>
<sequence length="258" mass="27947">MPSVHLFKPATLSFAIKPCTDFADGFRTRLLRVIVMALITCKRCKKIIDSNAGSCPYCGEADPRATQEEASPGQGSFRYAGIGFLVLLLLLVLVYLWSSKNAVHDGANPDQASGSSAAVSPISPSCRDSECPAGTKAVTYSTQQEPFYLCKSSELSEYANLVLGVMFKQARYAEVAPTISGKTGEPAAEGDDKLLLDKYRAKAGVSSFEEAISKCYKGRRDVKAVVLYSPADSSSIYVAAEEDQESKLWLPKANLFRQ</sequence>
<dbReference type="EMBL" id="MLJW01000019">
    <property type="protein sequence ID" value="OIR11869.1"/>
    <property type="molecule type" value="Genomic_DNA"/>
</dbReference>
<reference evidence="2" key="1">
    <citation type="submission" date="2016-10" db="EMBL/GenBank/DDBJ databases">
        <title>Sequence of Gallionella enrichment culture.</title>
        <authorList>
            <person name="Poehlein A."/>
            <person name="Muehling M."/>
            <person name="Daniel R."/>
        </authorList>
    </citation>
    <scope>NUCLEOTIDE SEQUENCE</scope>
</reference>
<keyword evidence="1" id="KW-1133">Transmembrane helix</keyword>
<keyword evidence="1" id="KW-0812">Transmembrane</keyword>
<evidence type="ECO:0000256" key="1">
    <source>
        <dbReference type="SAM" id="Phobius"/>
    </source>
</evidence>
<comment type="caution">
    <text evidence="2">The sequence shown here is derived from an EMBL/GenBank/DDBJ whole genome shotgun (WGS) entry which is preliminary data.</text>
</comment>
<dbReference type="AlphaFoldDB" id="A0A1J5T6E2"/>
<evidence type="ECO:0000313" key="2">
    <source>
        <dbReference type="EMBL" id="OIR11869.1"/>
    </source>
</evidence>
<accession>A0A1J5T6E2</accession>
<feature type="transmembrane region" description="Helical" evidence="1">
    <location>
        <begin position="77"/>
        <end position="97"/>
    </location>
</feature>
<organism evidence="2">
    <name type="scientific">mine drainage metagenome</name>
    <dbReference type="NCBI Taxonomy" id="410659"/>
    <lineage>
        <taxon>unclassified sequences</taxon>
        <taxon>metagenomes</taxon>
        <taxon>ecological metagenomes</taxon>
    </lineage>
</organism>
<name>A0A1J5T6E2_9ZZZZ</name>
<proteinExistence type="predicted"/>